<dbReference type="EMBL" id="CAWUFR010000013">
    <property type="protein sequence ID" value="CAK6953352.1"/>
    <property type="molecule type" value="Genomic_DNA"/>
</dbReference>
<dbReference type="AlphaFoldDB" id="A0AAV1N2H5"/>
<gene>
    <name evidence="1" type="ORF">FSCOSCO3_A016903</name>
</gene>
<dbReference type="Proteomes" id="UP001314229">
    <property type="component" value="Unassembled WGS sequence"/>
</dbReference>
<organism evidence="1 2">
    <name type="scientific">Scomber scombrus</name>
    <name type="common">Atlantic mackerel</name>
    <name type="synonym">Scomber vernalis</name>
    <dbReference type="NCBI Taxonomy" id="13677"/>
    <lineage>
        <taxon>Eukaryota</taxon>
        <taxon>Metazoa</taxon>
        <taxon>Chordata</taxon>
        <taxon>Craniata</taxon>
        <taxon>Vertebrata</taxon>
        <taxon>Euteleostomi</taxon>
        <taxon>Actinopterygii</taxon>
        <taxon>Neopterygii</taxon>
        <taxon>Teleostei</taxon>
        <taxon>Neoteleostei</taxon>
        <taxon>Acanthomorphata</taxon>
        <taxon>Pelagiaria</taxon>
        <taxon>Scombriformes</taxon>
        <taxon>Scombridae</taxon>
        <taxon>Scomber</taxon>
    </lineage>
</organism>
<sequence length="102" mass="11292">MDEGTLGCFHIHNEDISPEKHSGNKRRLKLYFLKTAGRGYSEATDDIPRNGICDSAVATLSQNLWCMDSRQKEVHTSGCQECQVAAMWLCISSAALRHAHAA</sequence>
<protein>
    <submittedName>
        <fullName evidence="1">Uncharacterized protein</fullName>
    </submittedName>
</protein>
<evidence type="ECO:0000313" key="2">
    <source>
        <dbReference type="Proteomes" id="UP001314229"/>
    </source>
</evidence>
<accession>A0AAV1N2H5</accession>
<name>A0AAV1N2H5_SCOSC</name>
<proteinExistence type="predicted"/>
<reference evidence="1 2" key="1">
    <citation type="submission" date="2024-01" db="EMBL/GenBank/DDBJ databases">
        <authorList>
            <person name="Alioto T."/>
            <person name="Alioto T."/>
            <person name="Gomez Garrido J."/>
        </authorList>
    </citation>
    <scope>NUCLEOTIDE SEQUENCE [LARGE SCALE GENOMIC DNA]</scope>
</reference>
<comment type="caution">
    <text evidence="1">The sequence shown here is derived from an EMBL/GenBank/DDBJ whole genome shotgun (WGS) entry which is preliminary data.</text>
</comment>
<keyword evidence="2" id="KW-1185">Reference proteome</keyword>
<evidence type="ECO:0000313" key="1">
    <source>
        <dbReference type="EMBL" id="CAK6953352.1"/>
    </source>
</evidence>